<organism evidence="4 5">
    <name type="scientific">Thalassovita litoralis</name>
    <dbReference type="NCBI Taxonomy" id="1010611"/>
    <lineage>
        <taxon>Bacteria</taxon>
        <taxon>Pseudomonadati</taxon>
        <taxon>Pseudomonadota</taxon>
        <taxon>Alphaproteobacteria</taxon>
        <taxon>Rhodobacterales</taxon>
        <taxon>Roseobacteraceae</taxon>
        <taxon>Thalassovita</taxon>
    </lineage>
</organism>
<dbReference type="AlphaFoldDB" id="A0A521AUQ9"/>
<evidence type="ECO:0000256" key="1">
    <source>
        <dbReference type="ARBA" id="ARBA00006739"/>
    </source>
</evidence>
<name>A0A521AUQ9_9RHOB</name>
<comment type="similarity">
    <text evidence="1">Belongs to the glycosyltransferase 2 family.</text>
</comment>
<dbReference type="EMBL" id="FXTO01000001">
    <property type="protein sequence ID" value="SMO38547.1"/>
    <property type="molecule type" value="Genomic_DNA"/>
</dbReference>
<dbReference type="PANTHER" id="PTHR43179">
    <property type="entry name" value="RHAMNOSYLTRANSFERASE WBBL"/>
    <property type="match status" value="1"/>
</dbReference>
<evidence type="ECO:0000256" key="2">
    <source>
        <dbReference type="ARBA" id="ARBA00022676"/>
    </source>
</evidence>
<proteinExistence type="inferred from homology"/>
<keyword evidence="5" id="KW-1185">Reference proteome</keyword>
<reference evidence="4 5" key="1">
    <citation type="submission" date="2017-05" db="EMBL/GenBank/DDBJ databases">
        <authorList>
            <person name="Varghese N."/>
            <person name="Submissions S."/>
        </authorList>
    </citation>
    <scope>NUCLEOTIDE SEQUENCE [LARGE SCALE GENOMIC DNA]</scope>
    <source>
        <strain evidence="4 5">DSM 29506</strain>
    </source>
</reference>
<dbReference type="OrthoDB" id="153025at2"/>
<accession>A0A521AUQ9</accession>
<sequence length="425" mass="46917">MKQLPVSVVVVSRGRPDSLRLCLIGLARLHHRNYEVIVVADPEGIAAAERLPFAPHLRLVPFDCANISEARNVGISVAGGDIVAFIDDDAVPEPAWLGHLEAAFHDPQVAAAGGFVIGRNGISWQWTARSVGPDGIAQPLQVDQDRTTVLTQRQGRAVKTEGTNMAVRRWVLKKLGGFDETFQFYMDETDLNLRLAAEGYATAIVPLAVVHHTYAPSSRRRADRAVLNLHDIGRSSAYFWRKHLPRGAHSLAKCHLIEEQRRRVMAQMRDGFLEPSEARRAFRTLQAGLQDGGAVTPNPQAPIARRGDAFRSFPTLASGRSVVLYGGPLKRSALVAKARDHAAQGDTVSLYVFSKTAVFHTVAFTPDGVWYQRGGLYGRSIRSAPLLRWATRSRRAMQEQERVARMRFFDPFIKQSGEGGESKSS</sequence>
<keyword evidence="3 4" id="KW-0808">Transferase</keyword>
<dbReference type="InterPro" id="IPR029044">
    <property type="entry name" value="Nucleotide-diphossugar_trans"/>
</dbReference>
<dbReference type="PANTHER" id="PTHR43179:SF12">
    <property type="entry name" value="GALACTOFURANOSYLTRANSFERASE GLFT2"/>
    <property type="match status" value="1"/>
</dbReference>
<keyword evidence="2" id="KW-0328">Glycosyltransferase</keyword>
<evidence type="ECO:0000256" key="3">
    <source>
        <dbReference type="ARBA" id="ARBA00022679"/>
    </source>
</evidence>
<protein>
    <submittedName>
        <fullName evidence="4">Glycosyltransferase, GT2 family</fullName>
    </submittedName>
</protein>
<dbReference type="GO" id="GO:0016757">
    <property type="term" value="F:glycosyltransferase activity"/>
    <property type="evidence" value="ECO:0007669"/>
    <property type="project" value="UniProtKB-KW"/>
</dbReference>
<dbReference type="SUPFAM" id="SSF53448">
    <property type="entry name" value="Nucleotide-diphospho-sugar transferases"/>
    <property type="match status" value="1"/>
</dbReference>
<dbReference type="Pfam" id="PF13641">
    <property type="entry name" value="Glyco_tranf_2_3"/>
    <property type="match status" value="1"/>
</dbReference>
<gene>
    <name evidence="4" type="ORF">SAMN06265173_101379</name>
</gene>
<evidence type="ECO:0000313" key="4">
    <source>
        <dbReference type="EMBL" id="SMO38547.1"/>
    </source>
</evidence>
<dbReference type="Gene3D" id="3.90.550.10">
    <property type="entry name" value="Spore Coat Polysaccharide Biosynthesis Protein SpsA, Chain A"/>
    <property type="match status" value="1"/>
</dbReference>
<dbReference type="RefSeq" id="WP_142491675.1">
    <property type="nucleotide sequence ID" value="NZ_FXTO01000001.1"/>
</dbReference>
<evidence type="ECO:0000313" key="5">
    <source>
        <dbReference type="Proteomes" id="UP000316030"/>
    </source>
</evidence>
<dbReference type="Proteomes" id="UP000316030">
    <property type="component" value="Unassembled WGS sequence"/>
</dbReference>